<dbReference type="AlphaFoldDB" id="A0A7X2IXZ3"/>
<evidence type="ECO:0008006" key="4">
    <source>
        <dbReference type="Google" id="ProtNLM"/>
    </source>
</evidence>
<keyword evidence="3" id="KW-1185">Reference proteome</keyword>
<organism evidence="2 3">
    <name type="scientific">Metabacillus lacus</name>
    <dbReference type="NCBI Taxonomy" id="1983721"/>
    <lineage>
        <taxon>Bacteria</taxon>
        <taxon>Bacillati</taxon>
        <taxon>Bacillota</taxon>
        <taxon>Bacilli</taxon>
        <taxon>Bacillales</taxon>
        <taxon>Bacillaceae</taxon>
        <taxon>Metabacillus</taxon>
    </lineage>
</organism>
<evidence type="ECO:0000313" key="3">
    <source>
        <dbReference type="Proteomes" id="UP000448867"/>
    </source>
</evidence>
<keyword evidence="1" id="KW-0732">Signal</keyword>
<dbReference type="RefSeq" id="WP_154306998.1">
    <property type="nucleotide sequence ID" value="NZ_WKKI01000008.1"/>
</dbReference>
<evidence type="ECO:0000256" key="1">
    <source>
        <dbReference type="SAM" id="SignalP"/>
    </source>
</evidence>
<reference evidence="2 3" key="1">
    <citation type="submission" date="2019-11" db="EMBL/GenBank/DDBJ databases">
        <title>Bacillus lacus genome.</title>
        <authorList>
            <person name="Allen C.J."/>
            <person name="Newman J.D."/>
        </authorList>
    </citation>
    <scope>NUCLEOTIDE SEQUENCE [LARGE SCALE GENOMIC DNA]</scope>
    <source>
        <strain evidence="2 3">KCTC 33946</strain>
    </source>
</reference>
<evidence type="ECO:0000313" key="2">
    <source>
        <dbReference type="EMBL" id="MRX71865.1"/>
    </source>
</evidence>
<dbReference type="Proteomes" id="UP000448867">
    <property type="component" value="Unassembled WGS sequence"/>
</dbReference>
<dbReference type="InterPro" id="IPR038765">
    <property type="entry name" value="Papain-like_cys_pep_sf"/>
</dbReference>
<proteinExistence type="predicted"/>
<dbReference type="OrthoDB" id="3242865at2"/>
<name>A0A7X2IXZ3_9BACI</name>
<dbReference type="Gene3D" id="3.90.1720.10">
    <property type="entry name" value="endopeptidase domain like (from Nostoc punctiforme)"/>
    <property type="match status" value="1"/>
</dbReference>
<dbReference type="Pfam" id="PF05708">
    <property type="entry name" value="Peptidase_C92"/>
    <property type="match status" value="1"/>
</dbReference>
<gene>
    <name evidence="2" type="ORF">GJU40_06720</name>
</gene>
<sequence length="240" mass="25893">MKKAIAWSMAACIIAGSYSPALAADKNSKYYATEILAMQPQLTEDSLFEDAKSLAKEQKVKTADILEKMYLELSNDAKKAAEESSGFQALGNEGGSIIIGSSTKGHIYYTPSATAYLDHGHVGMYYTSSTIVESVPGDGVRTISASSRKVDSKAVIKSVKTTTANRDAAANWARSEVGESYSYNFATNRSTSHYGAKNCSKLLWSAYKLKSGLDLDVDGGLGVYPRDVRDSKDTTLVKTF</sequence>
<comment type="caution">
    <text evidence="2">The sequence shown here is derived from an EMBL/GenBank/DDBJ whole genome shotgun (WGS) entry which is preliminary data.</text>
</comment>
<feature type="signal peptide" evidence="1">
    <location>
        <begin position="1"/>
        <end position="23"/>
    </location>
</feature>
<dbReference type="EMBL" id="WKKI01000008">
    <property type="protein sequence ID" value="MRX71865.1"/>
    <property type="molecule type" value="Genomic_DNA"/>
</dbReference>
<protein>
    <recommendedName>
        <fullName evidence="4">YycO</fullName>
    </recommendedName>
</protein>
<dbReference type="InterPro" id="IPR024453">
    <property type="entry name" value="Peptidase_C92"/>
</dbReference>
<accession>A0A7X2IXZ3</accession>
<dbReference type="SUPFAM" id="SSF54001">
    <property type="entry name" value="Cysteine proteinases"/>
    <property type="match status" value="1"/>
</dbReference>
<feature type="chain" id="PRO_5030859850" description="YycO" evidence="1">
    <location>
        <begin position="24"/>
        <end position="240"/>
    </location>
</feature>